<dbReference type="PROSITE" id="PS52045">
    <property type="entry name" value="NEPROSIN_PEP_CD"/>
    <property type="match status" value="2"/>
</dbReference>
<evidence type="ECO:0000313" key="3">
    <source>
        <dbReference type="EMBL" id="KVH93546.1"/>
    </source>
</evidence>
<feature type="domain" description="Neprosin PEP catalytic" evidence="2">
    <location>
        <begin position="372"/>
        <end position="640"/>
    </location>
</feature>
<dbReference type="InterPro" id="IPR004314">
    <property type="entry name" value="Neprosin"/>
</dbReference>
<evidence type="ECO:0000313" key="4">
    <source>
        <dbReference type="Proteomes" id="UP000243975"/>
    </source>
</evidence>
<dbReference type="Gramene" id="KVH93546">
    <property type="protein sequence ID" value="KVH93546"/>
    <property type="gene ID" value="Ccrd_004401"/>
</dbReference>
<gene>
    <name evidence="3" type="ORF">Ccrd_004401</name>
</gene>
<evidence type="ECO:0000259" key="2">
    <source>
        <dbReference type="PROSITE" id="PS52045"/>
    </source>
</evidence>
<protein>
    <recommendedName>
        <fullName evidence="2">Neprosin PEP catalytic domain-containing protein</fullName>
    </recommendedName>
</protein>
<feature type="domain" description="Neprosin PEP catalytic" evidence="2">
    <location>
        <begin position="40"/>
        <end position="297"/>
    </location>
</feature>
<organism evidence="3 4">
    <name type="scientific">Cynara cardunculus var. scolymus</name>
    <name type="common">Globe artichoke</name>
    <name type="synonym">Cynara scolymus</name>
    <dbReference type="NCBI Taxonomy" id="59895"/>
    <lineage>
        <taxon>Eukaryota</taxon>
        <taxon>Viridiplantae</taxon>
        <taxon>Streptophyta</taxon>
        <taxon>Embryophyta</taxon>
        <taxon>Tracheophyta</taxon>
        <taxon>Spermatophyta</taxon>
        <taxon>Magnoliopsida</taxon>
        <taxon>eudicotyledons</taxon>
        <taxon>Gunneridae</taxon>
        <taxon>Pentapetalae</taxon>
        <taxon>asterids</taxon>
        <taxon>campanulids</taxon>
        <taxon>Asterales</taxon>
        <taxon>Asteraceae</taxon>
        <taxon>Carduoideae</taxon>
        <taxon>Cardueae</taxon>
        <taxon>Carduinae</taxon>
        <taxon>Cynara</taxon>
    </lineage>
</organism>
<dbReference type="InterPro" id="IPR025521">
    <property type="entry name" value="Neprosin_propep"/>
</dbReference>
<dbReference type="Proteomes" id="UP000243975">
    <property type="component" value="Unassembled WGS sequence"/>
</dbReference>
<dbReference type="Pfam" id="PF14365">
    <property type="entry name" value="Neprosin_AP"/>
    <property type="match status" value="1"/>
</dbReference>
<feature type="region of interest" description="Disordered" evidence="1">
    <location>
        <begin position="318"/>
        <end position="337"/>
    </location>
</feature>
<dbReference type="InterPro" id="IPR053168">
    <property type="entry name" value="Glutamic_endopeptidase"/>
</dbReference>
<dbReference type="STRING" id="59895.A0A103XMH1"/>
<keyword evidence="4" id="KW-1185">Reference proteome</keyword>
<dbReference type="Gene3D" id="3.90.1320.10">
    <property type="entry name" value="Outer-capsid protein sigma 3, large lobe"/>
    <property type="match status" value="2"/>
</dbReference>
<dbReference type="PANTHER" id="PTHR31589">
    <property type="entry name" value="PROTEIN, PUTATIVE (DUF239)-RELATED-RELATED"/>
    <property type="match status" value="1"/>
</dbReference>
<evidence type="ECO:0000256" key="1">
    <source>
        <dbReference type="SAM" id="MobiDB-lite"/>
    </source>
</evidence>
<comment type="caution">
    <text evidence="3">The sequence shown here is derived from an EMBL/GenBank/DDBJ whole genome shotgun (WGS) entry which is preliminary data.</text>
</comment>
<dbReference type="OMA" id="MATRIWG"/>
<dbReference type="PANTHER" id="PTHR31589:SF245">
    <property type="entry name" value="NEPROSIN"/>
    <property type="match status" value="1"/>
</dbReference>
<dbReference type="Pfam" id="PF03080">
    <property type="entry name" value="Neprosin"/>
    <property type="match status" value="2"/>
</dbReference>
<dbReference type="AlphaFoldDB" id="A0A103XMH1"/>
<name>A0A103XMH1_CYNCS</name>
<accession>A0A103XMH1</accession>
<proteinExistence type="predicted"/>
<sequence>MQDSKSKIPSQVWQQYGSCPNGTIPIRRPSKNQSTNRKVIIHPNHSLTCIYLQFSTVLTTGLSYSGAKANIKVWNPFVESNTDYSSSQVMLRNGPLKTFETAEAGWTVNPIVYNDAKTRLFAYWTVDGMQNTGCFDLTCPGFVQTSQDILLGGDITSLYGSEITIQIHKDPYTNNWWLIYNDKDVGYWPGDIFPILKHQATLVLWGGEVYSPKVGTNPHTATAMGSGVFSDVVFGSSGTIRGMLIEANSHDLMEPERLYVSSDEWDCYDAYLLNERKSELKFFYGGPGSHGDIIDCIDIYKQPAFNHPALKNHTIQMKSSHLQSRSDGSSTLQDSNSPKVRLQVWQQYGSCPNGTIPIRRPSNMNHPSNTKIIINPKHSYSVVLTEGFSYSGAKANIKVWNPYVESIYDWSSSQVMLRNGPMLTFDTAQAGWAVNPSLYRDNKTRLFAYWTVIKSLNTDYIELFVFISYVDGMQNTGCFDLTCPGFVQTSHEIVLGGDISSHYGSEITIQISKDPWTLNWWLKYNAKEVGYWPGEIFVILRHQANLVQWGGEVYSPKVGTHPHTSTGMGSGRFSDFIFRTSGTMTGMLIEENSHELKQPETLFVSSDEWDCYDAYLLKSGVPEPVFFYGGPGSRRNRRCP</sequence>
<dbReference type="EMBL" id="LEKV01004751">
    <property type="protein sequence ID" value="KVH93546.1"/>
    <property type="molecule type" value="Genomic_DNA"/>
</dbReference>
<reference evidence="3 4" key="1">
    <citation type="journal article" date="2016" name="Sci. Rep.">
        <title>The genome sequence of the outbreeding globe artichoke constructed de novo incorporating a phase-aware low-pass sequencing strategy of F1 progeny.</title>
        <authorList>
            <person name="Scaglione D."/>
            <person name="Reyes-Chin-Wo S."/>
            <person name="Acquadro A."/>
            <person name="Froenicke L."/>
            <person name="Portis E."/>
            <person name="Beitel C."/>
            <person name="Tirone M."/>
            <person name="Mauro R."/>
            <person name="Lo Monaco A."/>
            <person name="Mauromicale G."/>
            <person name="Faccioli P."/>
            <person name="Cattivelli L."/>
            <person name="Rieseberg L."/>
            <person name="Michelmore R."/>
            <person name="Lanteri S."/>
        </authorList>
    </citation>
    <scope>NUCLEOTIDE SEQUENCE [LARGE SCALE GENOMIC DNA]</scope>
    <source>
        <strain evidence="3">2C</strain>
    </source>
</reference>